<sequence length="261" mass="29458">MPPLYKEEEVKERVTNPNFQLGLATGAILGVVGGLAGHRIYARYFRRIQNSAWITPDILRRKQWIKGVVTDVGDADNFRLYHTPSLLTRVPSDSKQLRGKTIHIRMAGVDAPEAGHFGKPAQPYAEESLAWLKNRLLGKRVYCRLLRSDQYSRTVANVVVKRRFLPGTTDVCLEMLQSGWGITYDQHGAEYGPGGKEVYLKAEAEAKVARKGMWKKGVTGETPAEYKRRHASGELETPNSKKTQTDEAVSQGWFSRLWSRK</sequence>
<keyword evidence="12" id="KW-1185">Reference proteome</keyword>
<accession>A0A4S8KXV6</accession>
<dbReference type="AlphaFoldDB" id="A0A4S8KXV6"/>
<evidence type="ECO:0000256" key="7">
    <source>
        <dbReference type="ARBA" id="ARBA00022837"/>
    </source>
</evidence>
<dbReference type="Gene3D" id="2.40.50.90">
    <property type="match status" value="1"/>
</dbReference>
<keyword evidence="9" id="KW-0472">Membrane</keyword>
<dbReference type="OrthoDB" id="430293at2759"/>
<evidence type="ECO:0000256" key="4">
    <source>
        <dbReference type="ARBA" id="ARBA00022722"/>
    </source>
</evidence>
<feature type="compositionally biased region" description="Polar residues" evidence="8">
    <location>
        <begin position="237"/>
        <end position="248"/>
    </location>
</feature>
<dbReference type="InterPro" id="IPR035437">
    <property type="entry name" value="SNase_OB-fold_sf"/>
</dbReference>
<evidence type="ECO:0000313" key="12">
    <source>
        <dbReference type="Proteomes" id="UP000297245"/>
    </source>
</evidence>
<evidence type="ECO:0000256" key="2">
    <source>
        <dbReference type="ARBA" id="ARBA00004173"/>
    </source>
</evidence>
<comment type="subcellular location">
    <subcellularLocation>
        <location evidence="1">Membrane</location>
        <topology evidence="1">Single-pass membrane protein</topology>
    </subcellularLocation>
    <subcellularLocation>
        <location evidence="2">Mitochondrion</location>
    </subcellularLocation>
</comment>
<dbReference type="GO" id="GO:0004519">
    <property type="term" value="F:endonuclease activity"/>
    <property type="evidence" value="ECO:0007669"/>
    <property type="project" value="UniProtKB-KW"/>
</dbReference>
<dbReference type="SUPFAM" id="SSF50199">
    <property type="entry name" value="Staphylococcal nuclease"/>
    <property type="match status" value="1"/>
</dbReference>
<feature type="transmembrane region" description="Helical" evidence="9">
    <location>
        <begin position="20"/>
        <end position="41"/>
    </location>
</feature>
<evidence type="ECO:0000256" key="1">
    <source>
        <dbReference type="ARBA" id="ARBA00004167"/>
    </source>
</evidence>
<protein>
    <submittedName>
        <fullName evidence="11">SNase-domain-containing protein</fullName>
    </submittedName>
</protein>
<evidence type="ECO:0000256" key="5">
    <source>
        <dbReference type="ARBA" id="ARBA00022759"/>
    </source>
</evidence>
<dbReference type="Proteomes" id="UP000297245">
    <property type="component" value="Unassembled WGS sequence"/>
</dbReference>
<gene>
    <name evidence="11" type="ORF">K435DRAFT_767759</name>
</gene>
<evidence type="ECO:0000259" key="10">
    <source>
        <dbReference type="PROSITE" id="PS50830"/>
    </source>
</evidence>
<keyword evidence="9" id="KW-0812">Transmembrane</keyword>
<reference evidence="11 12" key="1">
    <citation type="journal article" date="2019" name="Nat. Ecol. Evol.">
        <title>Megaphylogeny resolves global patterns of mushroom evolution.</title>
        <authorList>
            <person name="Varga T."/>
            <person name="Krizsan K."/>
            <person name="Foldi C."/>
            <person name="Dima B."/>
            <person name="Sanchez-Garcia M."/>
            <person name="Sanchez-Ramirez S."/>
            <person name="Szollosi G.J."/>
            <person name="Szarkandi J.G."/>
            <person name="Papp V."/>
            <person name="Albert L."/>
            <person name="Andreopoulos W."/>
            <person name="Angelini C."/>
            <person name="Antonin V."/>
            <person name="Barry K.W."/>
            <person name="Bougher N.L."/>
            <person name="Buchanan P."/>
            <person name="Buyck B."/>
            <person name="Bense V."/>
            <person name="Catcheside P."/>
            <person name="Chovatia M."/>
            <person name="Cooper J."/>
            <person name="Damon W."/>
            <person name="Desjardin D."/>
            <person name="Finy P."/>
            <person name="Geml J."/>
            <person name="Haridas S."/>
            <person name="Hughes K."/>
            <person name="Justo A."/>
            <person name="Karasinski D."/>
            <person name="Kautmanova I."/>
            <person name="Kiss B."/>
            <person name="Kocsube S."/>
            <person name="Kotiranta H."/>
            <person name="LaButti K.M."/>
            <person name="Lechner B.E."/>
            <person name="Liimatainen K."/>
            <person name="Lipzen A."/>
            <person name="Lukacs Z."/>
            <person name="Mihaltcheva S."/>
            <person name="Morgado L.N."/>
            <person name="Niskanen T."/>
            <person name="Noordeloos M.E."/>
            <person name="Ohm R.A."/>
            <person name="Ortiz-Santana B."/>
            <person name="Ovrebo C."/>
            <person name="Racz N."/>
            <person name="Riley R."/>
            <person name="Savchenko A."/>
            <person name="Shiryaev A."/>
            <person name="Soop K."/>
            <person name="Spirin V."/>
            <person name="Szebenyi C."/>
            <person name="Tomsovsky M."/>
            <person name="Tulloss R.E."/>
            <person name="Uehling J."/>
            <person name="Grigoriev I.V."/>
            <person name="Vagvolgyi C."/>
            <person name="Papp T."/>
            <person name="Martin F.M."/>
            <person name="Miettinen O."/>
            <person name="Hibbett D.S."/>
            <person name="Nagy L.G."/>
        </authorList>
    </citation>
    <scope>NUCLEOTIDE SEQUENCE [LARGE SCALE GENOMIC DNA]</scope>
    <source>
        <strain evidence="11 12">CBS 962.96</strain>
    </source>
</reference>
<evidence type="ECO:0000256" key="9">
    <source>
        <dbReference type="SAM" id="Phobius"/>
    </source>
</evidence>
<dbReference type="Pfam" id="PF00565">
    <property type="entry name" value="SNase"/>
    <property type="match status" value="1"/>
</dbReference>
<dbReference type="GO" id="GO:0016020">
    <property type="term" value="C:membrane"/>
    <property type="evidence" value="ECO:0007669"/>
    <property type="project" value="UniProtKB-SubCell"/>
</dbReference>
<proteinExistence type="inferred from homology"/>
<evidence type="ECO:0000313" key="11">
    <source>
        <dbReference type="EMBL" id="THU80849.1"/>
    </source>
</evidence>
<dbReference type="PROSITE" id="PS50830">
    <property type="entry name" value="TNASE_3"/>
    <property type="match status" value="1"/>
</dbReference>
<dbReference type="GO" id="GO:0005739">
    <property type="term" value="C:mitochondrion"/>
    <property type="evidence" value="ECO:0007669"/>
    <property type="project" value="UniProtKB-SubCell"/>
</dbReference>
<dbReference type="SMART" id="SM00318">
    <property type="entry name" value="SNc"/>
    <property type="match status" value="1"/>
</dbReference>
<dbReference type="EMBL" id="ML179864">
    <property type="protein sequence ID" value="THU80849.1"/>
    <property type="molecule type" value="Genomic_DNA"/>
</dbReference>
<keyword evidence="4" id="KW-0540">Nuclease</keyword>
<dbReference type="PANTHER" id="PTHR12302:SF3">
    <property type="entry name" value="SERINE_THREONINE-PROTEIN KINASE 31"/>
    <property type="match status" value="1"/>
</dbReference>
<feature type="region of interest" description="Disordered" evidence="8">
    <location>
        <begin position="219"/>
        <end position="249"/>
    </location>
</feature>
<evidence type="ECO:0000256" key="6">
    <source>
        <dbReference type="ARBA" id="ARBA00022801"/>
    </source>
</evidence>
<dbReference type="InterPro" id="IPR016071">
    <property type="entry name" value="Staphylococal_nuclease_OB-fold"/>
</dbReference>
<comment type="similarity">
    <text evidence="3">Belongs to the LCL3 family.</text>
</comment>
<evidence type="ECO:0000256" key="8">
    <source>
        <dbReference type="SAM" id="MobiDB-lite"/>
    </source>
</evidence>
<dbReference type="PANTHER" id="PTHR12302">
    <property type="entry name" value="EBNA2 BINDING PROTEIN P100"/>
    <property type="match status" value="1"/>
</dbReference>
<dbReference type="GO" id="GO:0016787">
    <property type="term" value="F:hydrolase activity"/>
    <property type="evidence" value="ECO:0007669"/>
    <property type="project" value="UniProtKB-KW"/>
</dbReference>
<organism evidence="11 12">
    <name type="scientific">Dendrothele bispora (strain CBS 962.96)</name>
    <dbReference type="NCBI Taxonomy" id="1314807"/>
    <lineage>
        <taxon>Eukaryota</taxon>
        <taxon>Fungi</taxon>
        <taxon>Dikarya</taxon>
        <taxon>Basidiomycota</taxon>
        <taxon>Agaricomycotina</taxon>
        <taxon>Agaricomycetes</taxon>
        <taxon>Agaricomycetidae</taxon>
        <taxon>Agaricales</taxon>
        <taxon>Agaricales incertae sedis</taxon>
        <taxon>Dendrothele</taxon>
    </lineage>
</organism>
<evidence type="ECO:0000256" key="3">
    <source>
        <dbReference type="ARBA" id="ARBA00005435"/>
    </source>
</evidence>
<keyword evidence="9" id="KW-1133">Transmembrane helix</keyword>
<name>A0A4S8KXV6_DENBC</name>
<keyword evidence="5" id="KW-0255">Endonuclease</keyword>
<keyword evidence="6" id="KW-0378">Hydrolase</keyword>
<feature type="domain" description="TNase-like" evidence="10">
    <location>
        <begin position="63"/>
        <end position="216"/>
    </location>
</feature>
<keyword evidence="7" id="KW-0106">Calcium</keyword>